<dbReference type="KEGG" id="ceh:CEW89_18370"/>
<dbReference type="Gene3D" id="3.40.50.1820">
    <property type="entry name" value="alpha/beta hydrolase"/>
    <property type="match status" value="1"/>
</dbReference>
<evidence type="ECO:0000313" key="3">
    <source>
        <dbReference type="EMBL" id="ATG49368.1"/>
    </source>
</evidence>
<evidence type="ECO:0000313" key="4">
    <source>
        <dbReference type="Proteomes" id="UP000217935"/>
    </source>
</evidence>
<dbReference type="EMBL" id="CP022196">
    <property type="protein sequence ID" value="ATG49368.1"/>
    <property type="molecule type" value="Genomic_DNA"/>
</dbReference>
<accession>A0A291GGR9</accession>
<feature type="domain" description="AB hydrolase-1" evidence="2">
    <location>
        <begin position="16"/>
        <end position="248"/>
    </location>
</feature>
<keyword evidence="4" id="KW-1185">Reference proteome</keyword>
<evidence type="ECO:0000256" key="1">
    <source>
        <dbReference type="ARBA" id="ARBA00022801"/>
    </source>
</evidence>
<dbReference type="PANTHER" id="PTHR46118:SF4">
    <property type="entry name" value="PROTEIN ABHD11"/>
    <property type="match status" value="1"/>
</dbReference>
<dbReference type="Pfam" id="PF12697">
    <property type="entry name" value="Abhydrolase_6"/>
    <property type="match status" value="1"/>
</dbReference>
<dbReference type="SUPFAM" id="SSF53474">
    <property type="entry name" value="alpha/beta-Hydrolases"/>
    <property type="match status" value="1"/>
</dbReference>
<dbReference type="PANTHER" id="PTHR46118">
    <property type="entry name" value="PROTEIN ABHD11"/>
    <property type="match status" value="1"/>
</dbReference>
<dbReference type="OrthoDB" id="9808398at2"/>
<keyword evidence="1 3" id="KW-0378">Hydrolase</keyword>
<dbReference type="InterPro" id="IPR000073">
    <property type="entry name" value="AB_hydrolase_1"/>
</dbReference>
<gene>
    <name evidence="3" type="ORF">CEW89_18370</name>
</gene>
<dbReference type="GO" id="GO:0052689">
    <property type="term" value="F:carboxylic ester hydrolase activity"/>
    <property type="evidence" value="ECO:0007669"/>
    <property type="project" value="TreeGrafter"/>
</dbReference>
<protein>
    <submittedName>
        <fullName evidence="3">Alpha/beta hydrolase</fullName>
    </submittedName>
</protein>
<organism evidence="3 4">
    <name type="scientific">Celeribacter ethanolicus</name>
    <dbReference type="NCBI Taxonomy" id="1758178"/>
    <lineage>
        <taxon>Bacteria</taxon>
        <taxon>Pseudomonadati</taxon>
        <taxon>Pseudomonadota</taxon>
        <taxon>Alphaproteobacteria</taxon>
        <taxon>Rhodobacterales</taxon>
        <taxon>Roseobacteraceae</taxon>
        <taxon>Celeribacter</taxon>
    </lineage>
</organism>
<proteinExistence type="predicted"/>
<dbReference type="Proteomes" id="UP000217935">
    <property type="component" value="Chromosome"/>
</dbReference>
<dbReference type="AlphaFoldDB" id="A0A291GGR9"/>
<dbReference type="InterPro" id="IPR029058">
    <property type="entry name" value="AB_hydrolase_fold"/>
</dbReference>
<reference evidence="3 4" key="1">
    <citation type="submission" date="2017-06" db="EMBL/GenBank/DDBJ databases">
        <title>Celeribacter sp. TSPH2 complete genome sequence.</title>
        <authorList>
            <person name="Woo J.-H."/>
            <person name="Kim H.-S."/>
        </authorList>
    </citation>
    <scope>NUCLEOTIDE SEQUENCE [LARGE SCALE GENOMIC DNA]</scope>
    <source>
        <strain evidence="3 4">TSPH2</strain>
    </source>
</reference>
<dbReference type="RefSeq" id="WP_096806878.1">
    <property type="nucleotide sequence ID" value="NZ_CP022196.1"/>
</dbReference>
<sequence>MLNTIFTGQPTDRAPLLIVHGLFGSARNWGVISKRLSDQRLVVSVDQRNHGESPRFATQSYEDMASDLAEVLEPIVAEHGPLHVMGHSMGGKAVMVLALMRPELIKSLIVADISPVAYSHDNTPLIDAMRKIDLSTVEKRSDADRQLAHDVLDPGVRAFLLQSLVVKEKKWLLNLDVLEAEMTKIVGFPEVSGTYEGPVFFLSGGESTYVERGHRDRSKTLFPHAKFASIPGTGHWLHAEKPREFEAALRAWMEAVDAKG</sequence>
<name>A0A291GGR9_9RHOB</name>
<dbReference type="STRING" id="1758178.GCA_001550095_03186"/>
<evidence type="ECO:0000259" key="2">
    <source>
        <dbReference type="Pfam" id="PF12697"/>
    </source>
</evidence>